<keyword evidence="7 15" id="KW-0732">Signal</keyword>
<comment type="similarity">
    <text evidence="2">Belongs to the intercrine alpha (chemokine CxC) family.</text>
</comment>
<dbReference type="GO" id="GO:0010818">
    <property type="term" value="P:T cell chemotaxis"/>
    <property type="evidence" value="ECO:0007669"/>
    <property type="project" value="TreeGrafter"/>
</dbReference>
<dbReference type="PANTHER" id="PTHR14385:SF0">
    <property type="entry name" value="C-X-C MOTIF CHEMOKINE 16"/>
    <property type="match status" value="1"/>
</dbReference>
<keyword evidence="8 14" id="KW-1133">Transmembrane helix</keyword>
<evidence type="ECO:0000256" key="5">
    <source>
        <dbReference type="ARBA" id="ARBA00022514"/>
    </source>
</evidence>
<evidence type="ECO:0000256" key="10">
    <source>
        <dbReference type="ARBA" id="ARBA00023157"/>
    </source>
</evidence>
<keyword evidence="5" id="KW-0202">Cytokine</keyword>
<accession>A0A8J0TUQ0</accession>
<dbReference type="GO" id="GO:0005044">
    <property type="term" value="F:scavenger receptor activity"/>
    <property type="evidence" value="ECO:0007669"/>
    <property type="project" value="InterPro"/>
</dbReference>
<organism evidence="17 18">
    <name type="scientific">Xenopus laevis</name>
    <name type="common">African clawed frog</name>
    <dbReference type="NCBI Taxonomy" id="8355"/>
    <lineage>
        <taxon>Eukaryota</taxon>
        <taxon>Metazoa</taxon>
        <taxon>Chordata</taxon>
        <taxon>Craniata</taxon>
        <taxon>Vertebrata</taxon>
        <taxon>Euteleostomi</taxon>
        <taxon>Amphibia</taxon>
        <taxon>Batrachia</taxon>
        <taxon>Anura</taxon>
        <taxon>Pipoidea</taxon>
        <taxon>Pipidae</taxon>
        <taxon>Xenopodinae</taxon>
        <taxon>Xenopus</taxon>
        <taxon>Xenopus</taxon>
    </lineage>
</organism>
<evidence type="ECO:0000256" key="12">
    <source>
        <dbReference type="ARBA" id="ARBA00032815"/>
    </source>
</evidence>
<evidence type="ECO:0000256" key="6">
    <source>
        <dbReference type="ARBA" id="ARBA00022692"/>
    </source>
</evidence>
<dbReference type="PANTHER" id="PTHR14385">
    <property type="entry name" value="CXC CHEMOKINE LIGAND"/>
    <property type="match status" value="1"/>
</dbReference>
<dbReference type="GeneID" id="108703506"/>
<keyword evidence="9 14" id="KW-0472">Membrane</keyword>
<dbReference type="Proteomes" id="UP000186698">
    <property type="component" value="Chromosome 3S"/>
</dbReference>
<evidence type="ECO:0000256" key="1">
    <source>
        <dbReference type="ARBA" id="ARBA00004479"/>
    </source>
</evidence>
<evidence type="ECO:0000256" key="2">
    <source>
        <dbReference type="ARBA" id="ARBA00010665"/>
    </source>
</evidence>
<sequence>MSHPILLLLVCLLPIHSGVAQYAGKGGCCDTSSPQNKPTDSLLKRYKERVKSYEECQHSKVRLQFEKGHICASKHDNWVQELICHIKPESTDSFCAKYKDSRSGPDYSKGSEKAPPTSPPAGADANVVSNSNQAPGGAVTQRVPTTAPSSKEAAPSEYTTVPGDYEDVPSEYPVSPREFAVGNQKEKDSERRENLESTEGKKEGVTSFMKTAIISLVFISLFLVALVAFLICRRRKGPEPATEQEKEGLSSA</sequence>
<comment type="subcellular location">
    <subcellularLocation>
        <location evidence="1">Membrane</location>
        <topology evidence="1">Single-pass type I membrane protein</topology>
    </subcellularLocation>
</comment>
<dbReference type="GO" id="GO:0008009">
    <property type="term" value="F:chemokine activity"/>
    <property type="evidence" value="ECO:0007669"/>
    <property type="project" value="InterPro"/>
</dbReference>
<dbReference type="RefSeq" id="XP_018095155.1">
    <property type="nucleotide sequence ID" value="XM_018239666.2"/>
</dbReference>
<evidence type="ECO:0000256" key="13">
    <source>
        <dbReference type="SAM" id="MobiDB-lite"/>
    </source>
</evidence>
<feature type="region of interest" description="Disordered" evidence="13">
    <location>
        <begin position="97"/>
        <end position="200"/>
    </location>
</feature>
<evidence type="ECO:0000256" key="4">
    <source>
        <dbReference type="ARBA" id="ARBA00022500"/>
    </source>
</evidence>
<protein>
    <recommendedName>
        <fullName evidence="3">C-X-C motif chemokine 16</fullName>
    </recommendedName>
    <alternativeName>
        <fullName evidence="12">Transmembrane chemokine CXCL16</fullName>
    </alternativeName>
</protein>
<evidence type="ECO:0000256" key="9">
    <source>
        <dbReference type="ARBA" id="ARBA00023136"/>
    </source>
</evidence>
<feature type="chain" id="PRO_5035184015" description="C-X-C motif chemokine 16" evidence="15">
    <location>
        <begin position="21"/>
        <end position="252"/>
    </location>
</feature>
<reference evidence="17" key="1">
    <citation type="submission" date="2024-06" db="UniProtKB">
        <authorList>
            <consortium name="RefSeq"/>
        </authorList>
    </citation>
    <scope>NUCLEOTIDE SEQUENCE [LARGE SCALE GENOMIC DNA]</scope>
    <source>
        <strain evidence="17">J_2021</strain>
    </source>
</reference>
<dbReference type="GO" id="GO:0005041">
    <property type="term" value="F:low-density lipoprotein particle receptor activity"/>
    <property type="evidence" value="ECO:0007669"/>
    <property type="project" value="InterPro"/>
</dbReference>
<keyword evidence="10" id="KW-1015">Disulfide bond</keyword>
<keyword evidence="6 14" id="KW-0812">Transmembrane</keyword>
<dbReference type="GO" id="GO:0034612">
    <property type="term" value="P:response to tumor necrosis factor"/>
    <property type="evidence" value="ECO:0007669"/>
    <property type="project" value="InterPro"/>
</dbReference>
<dbReference type="KEGG" id="xla:108703506"/>
<dbReference type="OrthoDB" id="10448908at2759"/>
<evidence type="ECO:0000256" key="11">
    <source>
        <dbReference type="ARBA" id="ARBA00023180"/>
    </source>
</evidence>
<evidence type="ECO:0000313" key="18">
    <source>
        <dbReference type="RefSeq" id="XP_018095155.1"/>
    </source>
</evidence>
<feature type="transmembrane region" description="Helical" evidence="14">
    <location>
        <begin position="212"/>
        <end position="232"/>
    </location>
</feature>
<evidence type="ECO:0000256" key="15">
    <source>
        <dbReference type="SAM" id="SignalP"/>
    </source>
</evidence>
<evidence type="ECO:0000313" key="17">
    <source>
        <dbReference type="Proteomes" id="UP000186698"/>
    </source>
</evidence>
<dbReference type="GO" id="GO:0034341">
    <property type="term" value="P:response to type II interferon"/>
    <property type="evidence" value="ECO:0007669"/>
    <property type="project" value="InterPro"/>
</dbReference>
<dbReference type="Gene3D" id="2.40.50.40">
    <property type="match status" value="1"/>
</dbReference>
<evidence type="ECO:0000256" key="3">
    <source>
        <dbReference type="ARBA" id="ARBA00017995"/>
    </source>
</evidence>
<gene>
    <name evidence="18" type="primary">LOC108703506</name>
</gene>
<feature type="compositionally biased region" description="Basic and acidic residues" evidence="13">
    <location>
        <begin position="184"/>
        <end position="200"/>
    </location>
</feature>
<reference evidence="18" key="2">
    <citation type="submission" date="2025-08" db="UniProtKB">
        <authorList>
            <consortium name="RefSeq"/>
        </authorList>
    </citation>
    <scope>IDENTIFICATION</scope>
    <source>
        <strain evidence="18">J_2021</strain>
        <tissue evidence="18">Erythrocytes</tissue>
    </source>
</reference>
<dbReference type="AlphaFoldDB" id="A0A8J0TUQ0"/>
<keyword evidence="4" id="KW-0145">Chemotaxis</keyword>
<name>A0A8J0TUQ0_XENLA</name>
<dbReference type="InterPro" id="IPR026296">
    <property type="entry name" value="CXCL16"/>
</dbReference>
<feature type="domain" description="C-X-C motif chemokine 16" evidence="16">
    <location>
        <begin position="25"/>
        <end position="85"/>
    </location>
</feature>
<evidence type="ECO:0000256" key="8">
    <source>
        <dbReference type="ARBA" id="ARBA00022989"/>
    </source>
</evidence>
<dbReference type="InterPro" id="IPR048585">
    <property type="entry name" value="CXCL16_dom"/>
</dbReference>
<dbReference type="GO" id="GO:0006898">
    <property type="term" value="P:receptor-mediated endocytosis"/>
    <property type="evidence" value="ECO:0007669"/>
    <property type="project" value="InterPro"/>
</dbReference>
<dbReference type="GO" id="GO:0005615">
    <property type="term" value="C:extracellular space"/>
    <property type="evidence" value="ECO:0007669"/>
    <property type="project" value="UniProtKB-KW"/>
</dbReference>
<dbReference type="GO" id="GO:0030335">
    <property type="term" value="P:positive regulation of cell migration"/>
    <property type="evidence" value="ECO:0007669"/>
    <property type="project" value="InterPro"/>
</dbReference>
<dbReference type="GO" id="GO:0016020">
    <property type="term" value="C:membrane"/>
    <property type="evidence" value="ECO:0007669"/>
    <property type="project" value="UniProtKB-SubCell"/>
</dbReference>
<feature type="signal peptide" evidence="15">
    <location>
        <begin position="1"/>
        <end position="20"/>
    </location>
</feature>
<proteinExistence type="inferred from homology"/>
<evidence type="ECO:0000256" key="7">
    <source>
        <dbReference type="ARBA" id="ARBA00022729"/>
    </source>
</evidence>
<keyword evidence="11" id="KW-0325">Glycoprotein</keyword>
<dbReference type="Pfam" id="PF20902">
    <property type="entry name" value="CXCL16"/>
    <property type="match status" value="1"/>
</dbReference>
<evidence type="ECO:0000256" key="14">
    <source>
        <dbReference type="SAM" id="Phobius"/>
    </source>
</evidence>
<dbReference type="GO" id="GO:0030307">
    <property type="term" value="P:positive regulation of cell growth"/>
    <property type="evidence" value="ECO:0007669"/>
    <property type="project" value="InterPro"/>
</dbReference>
<evidence type="ECO:0000259" key="16">
    <source>
        <dbReference type="Pfam" id="PF20902"/>
    </source>
</evidence>
<keyword evidence="17" id="KW-1185">Reference proteome</keyword>